<dbReference type="EMBL" id="LN650648">
    <property type="protein sequence ID" value="CEI72855.1"/>
    <property type="molecule type" value="Genomic_DNA"/>
</dbReference>
<reference evidence="2 3" key="1">
    <citation type="submission" date="2014-09" db="EMBL/GenBank/DDBJ databases">
        <authorList>
            <person name="Hornung B.V."/>
        </authorList>
    </citation>
    <scope>NUCLEOTIDE SEQUENCE [LARGE SCALE GENOMIC DNA]</scope>
    <source>
        <strain evidence="2 3">FRIFI</strain>
    </source>
</reference>
<organism evidence="2 3">
    <name type="scientific">Romboutsia hominis</name>
    <dbReference type="NCBI Taxonomy" id="1507512"/>
    <lineage>
        <taxon>Bacteria</taxon>
        <taxon>Bacillati</taxon>
        <taxon>Bacillota</taxon>
        <taxon>Clostridia</taxon>
        <taxon>Peptostreptococcales</taxon>
        <taxon>Peptostreptococcaceae</taxon>
        <taxon>Romboutsia</taxon>
    </lineage>
</organism>
<proteinExistence type="predicted"/>
<evidence type="ECO:0000313" key="3">
    <source>
        <dbReference type="Proteomes" id="UP000245695"/>
    </source>
</evidence>
<sequence>MLIFSFLATIKSEGIEKNDSSREVVNEYFNSINKKDISKINQIITDQDETNLLSSKLNYIDKITLKSLERETNNSLLKSYTKYSKKSIDNIRIYKVKYKIDYTTPKNINNTYESWIYLCRDNHSSKWLIDVFDM</sequence>
<dbReference type="KEGG" id="rhom:FRIFI_1320"/>
<dbReference type="Proteomes" id="UP000245695">
    <property type="component" value="Chromosome 1"/>
</dbReference>
<evidence type="ECO:0000313" key="2">
    <source>
        <dbReference type="EMBL" id="CEI72855.1"/>
    </source>
</evidence>
<evidence type="ECO:0000259" key="1">
    <source>
        <dbReference type="Pfam" id="PF16111"/>
    </source>
</evidence>
<dbReference type="AlphaFoldDB" id="A0A2P2BR59"/>
<dbReference type="RefSeq" id="WP_166505394.1">
    <property type="nucleotide sequence ID" value="NZ_JAKNTL010000007.1"/>
</dbReference>
<dbReference type="InterPro" id="IPR032256">
    <property type="entry name" value="DUF4829"/>
</dbReference>
<gene>
    <name evidence="2" type="ORF">FRIFI_1320</name>
</gene>
<dbReference type="Pfam" id="PF16111">
    <property type="entry name" value="DUF4829"/>
    <property type="match status" value="1"/>
</dbReference>
<keyword evidence="3" id="KW-1185">Reference proteome</keyword>
<name>A0A2P2BR59_9FIRM</name>
<feature type="domain" description="DUF4829" evidence="1">
    <location>
        <begin position="22"/>
        <end position="130"/>
    </location>
</feature>
<protein>
    <recommendedName>
        <fullName evidence="1">DUF4829 domain-containing protein</fullName>
    </recommendedName>
</protein>
<accession>A0A2P2BR59</accession>